<evidence type="ECO:0000313" key="2">
    <source>
        <dbReference type="EMBL" id="KAH9426603.1"/>
    </source>
</evidence>
<evidence type="ECO:0000313" key="3">
    <source>
        <dbReference type="Proteomes" id="UP000887458"/>
    </source>
</evidence>
<protein>
    <submittedName>
        <fullName evidence="2">Uncharacterized protein</fullName>
    </submittedName>
</protein>
<name>A0ABQ8JW13_DERPT</name>
<organism evidence="2 3">
    <name type="scientific">Dermatophagoides pteronyssinus</name>
    <name type="common">European house dust mite</name>
    <dbReference type="NCBI Taxonomy" id="6956"/>
    <lineage>
        <taxon>Eukaryota</taxon>
        <taxon>Metazoa</taxon>
        <taxon>Ecdysozoa</taxon>
        <taxon>Arthropoda</taxon>
        <taxon>Chelicerata</taxon>
        <taxon>Arachnida</taxon>
        <taxon>Acari</taxon>
        <taxon>Acariformes</taxon>
        <taxon>Sarcoptiformes</taxon>
        <taxon>Astigmata</taxon>
        <taxon>Psoroptidia</taxon>
        <taxon>Analgoidea</taxon>
        <taxon>Pyroglyphidae</taxon>
        <taxon>Dermatophagoidinae</taxon>
        <taxon>Dermatophagoides</taxon>
    </lineage>
</organism>
<evidence type="ECO:0000256" key="1">
    <source>
        <dbReference type="SAM" id="MobiDB-lite"/>
    </source>
</evidence>
<feature type="region of interest" description="Disordered" evidence="1">
    <location>
        <begin position="23"/>
        <end position="46"/>
    </location>
</feature>
<reference evidence="2 3" key="1">
    <citation type="journal article" date="2018" name="J. Allergy Clin. Immunol.">
        <title>High-quality assembly of Dermatophagoides pteronyssinus genome and transcriptome reveals a wide range of novel allergens.</title>
        <authorList>
            <person name="Liu X.Y."/>
            <person name="Yang K.Y."/>
            <person name="Wang M.Q."/>
            <person name="Kwok J.S."/>
            <person name="Zeng X."/>
            <person name="Yang Z."/>
            <person name="Xiao X.J."/>
            <person name="Lau C.P."/>
            <person name="Li Y."/>
            <person name="Huang Z.M."/>
            <person name="Ba J.G."/>
            <person name="Yim A.K."/>
            <person name="Ouyang C.Y."/>
            <person name="Ngai S.M."/>
            <person name="Chan T.F."/>
            <person name="Leung E.L."/>
            <person name="Liu L."/>
            <person name="Liu Z.G."/>
            <person name="Tsui S.K."/>
        </authorList>
    </citation>
    <scope>NUCLEOTIDE SEQUENCE [LARGE SCALE GENOMIC DNA]</scope>
    <source>
        <strain evidence="2">Derp</strain>
    </source>
</reference>
<accession>A0ABQ8JW13</accession>
<comment type="caution">
    <text evidence="2">The sequence shown here is derived from an EMBL/GenBank/DDBJ whole genome shotgun (WGS) entry which is preliminary data.</text>
</comment>
<dbReference type="Proteomes" id="UP000887458">
    <property type="component" value="Unassembled WGS sequence"/>
</dbReference>
<gene>
    <name evidence="2" type="ORF">DERP_002702</name>
</gene>
<feature type="compositionally biased region" description="Basic and acidic residues" evidence="1">
    <location>
        <begin position="29"/>
        <end position="40"/>
    </location>
</feature>
<reference evidence="2 3" key="2">
    <citation type="journal article" date="2022" name="Mol. Biol. Evol.">
        <title>Comparative Genomics Reveals Insights into the Divergent Evolution of Astigmatic Mites and Household Pest Adaptations.</title>
        <authorList>
            <person name="Xiong Q."/>
            <person name="Wan A.T."/>
            <person name="Liu X."/>
            <person name="Fung C.S."/>
            <person name="Xiao X."/>
            <person name="Malainual N."/>
            <person name="Hou J."/>
            <person name="Wang L."/>
            <person name="Wang M."/>
            <person name="Yang K.Y."/>
            <person name="Cui Y."/>
            <person name="Leung E.L."/>
            <person name="Nong W."/>
            <person name="Shin S.K."/>
            <person name="Au S.W."/>
            <person name="Jeong K.Y."/>
            <person name="Chew F.T."/>
            <person name="Hui J.H."/>
            <person name="Leung T.F."/>
            <person name="Tungtrongchitr A."/>
            <person name="Zhong N."/>
            <person name="Liu Z."/>
            <person name="Tsui S.K."/>
        </authorList>
    </citation>
    <scope>NUCLEOTIDE SEQUENCE [LARGE SCALE GENOMIC DNA]</scope>
    <source>
        <strain evidence="2">Derp</strain>
    </source>
</reference>
<keyword evidence="3" id="KW-1185">Reference proteome</keyword>
<dbReference type="EMBL" id="NJHN03000008">
    <property type="protein sequence ID" value="KAH9426603.1"/>
    <property type="molecule type" value="Genomic_DNA"/>
</dbReference>
<proteinExistence type="predicted"/>
<sequence>MLFNVTGSCQRQPLLWTKYLQLQSSSDDDERRSSPPSKDHNHYRRC</sequence>